<evidence type="ECO:0000259" key="5">
    <source>
        <dbReference type="PROSITE" id="PS50280"/>
    </source>
</evidence>
<reference evidence="6 7" key="1">
    <citation type="journal article" date="2018" name="Mol. Biol. Evol.">
        <title>Broad Genomic Sampling Reveals a Smut Pathogenic Ancestry of the Fungal Clade Ustilaginomycotina.</title>
        <authorList>
            <person name="Kijpornyongpan T."/>
            <person name="Mondo S.J."/>
            <person name="Barry K."/>
            <person name="Sandor L."/>
            <person name="Lee J."/>
            <person name="Lipzen A."/>
            <person name="Pangilinan J."/>
            <person name="LaButti K."/>
            <person name="Hainaut M."/>
            <person name="Henrissat B."/>
            <person name="Grigoriev I.V."/>
            <person name="Spatafora J.W."/>
            <person name="Aime M.C."/>
        </authorList>
    </citation>
    <scope>NUCLEOTIDE SEQUENCE [LARGE SCALE GENOMIC DNA]</scope>
    <source>
        <strain evidence="6 7">MCA 4186</strain>
    </source>
</reference>
<feature type="domain" description="SET" evidence="5">
    <location>
        <begin position="27"/>
        <end position="345"/>
    </location>
</feature>
<keyword evidence="2" id="KW-0808">Transferase</keyword>
<dbReference type="SUPFAM" id="SSF82199">
    <property type="entry name" value="SET domain"/>
    <property type="match status" value="1"/>
</dbReference>
<dbReference type="Proteomes" id="UP000245946">
    <property type="component" value="Unassembled WGS sequence"/>
</dbReference>
<dbReference type="Pfam" id="PF09273">
    <property type="entry name" value="Rubis-subs-bind"/>
    <property type="match status" value="1"/>
</dbReference>
<evidence type="ECO:0000256" key="2">
    <source>
        <dbReference type="ARBA" id="ARBA00022679"/>
    </source>
</evidence>
<dbReference type="InterPro" id="IPR050600">
    <property type="entry name" value="SETD3_SETD6_MTase"/>
</dbReference>
<name>A0A316ZB00_9BASI</name>
<feature type="region of interest" description="Disordered" evidence="4">
    <location>
        <begin position="234"/>
        <end position="291"/>
    </location>
</feature>
<evidence type="ECO:0000256" key="3">
    <source>
        <dbReference type="ARBA" id="ARBA00022691"/>
    </source>
</evidence>
<dbReference type="PANTHER" id="PTHR13271">
    <property type="entry name" value="UNCHARACTERIZED PUTATIVE METHYLTRANSFERASE"/>
    <property type="match status" value="1"/>
</dbReference>
<dbReference type="Gene3D" id="3.90.1410.10">
    <property type="entry name" value="set domain protein methyltransferase, domain 1"/>
    <property type="match status" value="1"/>
</dbReference>
<feature type="compositionally biased region" description="Acidic residues" evidence="4">
    <location>
        <begin position="264"/>
        <end position="275"/>
    </location>
</feature>
<evidence type="ECO:0000313" key="7">
    <source>
        <dbReference type="Proteomes" id="UP000245946"/>
    </source>
</evidence>
<dbReference type="EMBL" id="KZ819289">
    <property type="protein sequence ID" value="PWN99007.1"/>
    <property type="molecule type" value="Genomic_DNA"/>
</dbReference>
<evidence type="ECO:0000256" key="4">
    <source>
        <dbReference type="SAM" id="MobiDB-lite"/>
    </source>
</evidence>
<dbReference type="AlphaFoldDB" id="A0A316ZB00"/>
<dbReference type="GO" id="GO:0016279">
    <property type="term" value="F:protein-lysine N-methyltransferase activity"/>
    <property type="evidence" value="ECO:0007669"/>
    <property type="project" value="TreeGrafter"/>
</dbReference>
<keyword evidence="3" id="KW-0949">S-adenosyl-L-methionine</keyword>
<sequence>MPDETAPAAEEREFLRWFAERGAVLSPSVALASFAGMGRGMQALEALPEDALLFAVPRAMLLGTRTSALPRLALAEDARRRGDGMDIDDDEAQPGTWQHLHRQGWAQLLLVMLWERFRASERGQAACAAFDAGADWGAYFGILPKHFDTPMFWSDAELAELKGTAIVEKIGKEEAHETYEKDIFPYIQSHAALFLGSLAAEQPDAVPALLQEFYSEPLFHMMASAVLSRSFHVRKPEPGQQPGAEGAEGMVRPGDRGVELAAPADEDEEGENGDESELHIDSDSDSDADADEAENIDDVCMVPMADMLNARFETDNARVFYHLDKLEMRTTRAIEKGEQLWNTYGDPPNCDLARRYGHVDEPNGADVVELPILRVVDAILALEGAADQAERRTSLLSRVEWSVAEGLDEVHALTYLFAPSSEPPHAPEPAKASSSELRAAAASVAEELLVHTRLLLLDDAAYEKVQAKGKLPNARIEAREPAAGKTLGVAEVLLKAIDLRLAEYPTSEQEDSARLYGAAGQQAEQGMSANLRAALVVRLGEKRILIDNARVLTAAHEASLKIAAAPAKGSKRKGAETAGASKKARK</sequence>
<dbReference type="GO" id="GO:0032259">
    <property type="term" value="P:methylation"/>
    <property type="evidence" value="ECO:0007669"/>
    <property type="project" value="UniProtKB-KW"/>
</dbReference>
<dbReference type="InterPro" id="IPR046341">
    <property type="entry name" value="SET_dom_sf"/>
</dbReference>
<evidence type="ECO:0000313" key="6">
    <source>
        <dbReference type="EMBL" id="PWN99007.1"/>
    </source>
</evidence>
<dbReference type="InterPro" id="IPR015353">
    <property type="entry name" value="Rubisco_LSMT_subst-bd"/>
</dbReference>
<dbReference type="OrthoDB" id="341421at2759"/>
<dbReference type="InterPro" id="IPR036464">
    <property type="entry name" value="Rubisco_LSMT_subst-bd_sf"/>
</dbReference>
<dbReference type="InterPro" id="IPR001214">
    <property type="entry name" value="SET_dom"/>
</dbReference>
<feature type="region of interest" description="Disordered" evidence="4">
    <location>
        <begin position="565"/>
        <end position="586"/>
    </location>
</feature>
<dbReference type="SUPFAM" id="SSF81822">
    <property type="entry name" value="RuBisCo LSMT C-terminal, substrate-binding domain"/>
    <property type="match status" value="1"/>
</dbReference>
<protein>
    <submittedName>
        <fullName evidence="6">SET domain-containing protein</fullName>
    </submittedName>
</protein>
<dbReference type="RefSeq" id="XP_025599286.1">
    <property type="nucleotide sequence ID" value="XM_025745135.1"/>
</dbReference>
<dbReference type="Gene3D" id="3.90.1420.10">
    <property type="entry name" value="Rubisco LSMT, substrate-binding domain"/>
    <property type="match status" value="1"/>
</dbReference>
<keyword evidence="7" id="KW-1185">Reference proteome</keyword>
<keyword evidence="1" id="KW-0489">Methyltransferase</keyword>
<organism evidence="6 7">
    <name type="scientific">Tilletiopsis washingtonensis</name>
    <dbReference type="NCBI Taxonomy" id="58919"/>
    <lineage>
        <taxon>Eukaryota</taxon>
        <taxon>Fungi</taxon>
        <taxon>Dikarya</taxon>
        <taxon>Basidiomycota</taxon>
        <taxon>Ustilaginomycotina</taxon>
        <taxon>Exobasidiomycetes</taxon>
        <taxon>Entylomatales</taxon>
        <taxon>Entylomatales incertae sedis</taxon>
        <taxon>Tilletiopsis</taxon>
    </lineage>
</organism>
<dbReference type="PROSITE" id="PS50280">
    <property type="entry name" value="SET"/>
    <property type="match status" value="1"/>
</dbReference>
<dbReference type="GeneID" id="37272679"/>
<dbReference type="PANTHER" id="PTHR13271:SF152">
    <property type="entry name" value="UBIQUITIN-LIKE DOMAIN-CONTAINING PROTEIN"/>
    <property type="match status" value="1"/>
</dbReference>
<evidence type="ECO:0000256" key="1">
    <source>
        <dbReference type="ARBA" id="ARBA00022603"/>
    </source>
</evidence>
<gene>
    <name evidence="6" type="ORF">FA09DRAFT_359617</name>
</gene>
<accession>A0A316ZB00</accession>
<proteinExistence type="predicted"/>
<dbReference type="STRING" id="58919.A0A316ZB00"/>